<sequence>MSMSALLQRQQGFNLLELMTVTAIVSILSLVGVPKLKPMIDRTQAKTSLSQTTTAFQLARFSAVSAQQLVTVCPLDADNMCTTDWSNAITVFYDPNNTRALPSPAAIIREFPPLPFGHMKAAPASKNYFQYTAQGHSHGTIGHVRYCPDDDKAMARVVVNMTGRTRAEWLPDDTPLTC</sequence>
<evidence type="ECO:0000259" key="12">
    <source>
        <dbReference type="Pfam" id="PF12019"/>
    </source>
</evidence>
<dbReference type="InterPro" id="IPR045584">
    <property type="entry name" value="Pilin-like"/>
</dbReference>
<evidence type="ECO:0000256" key="7">
    <source>
        <dbReference type="ARBA" id="ARBA00022989"/>
    </source>
</evidence>
<dbReference type="Pfam" id="PF12019">
    <property type="entry name" value="GspH"/>
    <property type="match status" value="1"/>
</dbReference>
<comment type="caution">
    <text evidence="13">The sequence shown here is derived from an EMBL/GenBank/DDBJ whole genome shotgun (WGS) entry which is preliminary data.</text>
</comment>
<keyword evidence="14" id="KW-1185">Reference proteome</keyword>
<keyword evidence="8 11" id="KW-0472">Membrane</keyword>
<dbReference type="InterPro" id="IPR022346">
    <property type="entry name" value="T2SS_GspH"/>
</dbReference>
<feature type="transmembrane region" description="Helical" evidence="11">
    <location>
        <begin position="12"/>
        <end position="33"/>
    </location>
</feature>
<dbReference type="Proteomes" id="UP001595617">
    <property type="component" value="Unassembled WGS sequence"/>
</dbReference>
<evidence type="ECO:0000256" key="8">
    <source>
        <dbReference type="ARBA" id="ARBA00023136"/>
    </source>
</evidence>
<dbReference type="NCBIfam" id="TIGR02532">
    <property type="entry name" value="IV_pilin_GFxxxE"/>
    <property type="match status" value="1"/>
</dbReference>
<evidence type="ECO:0000256" key="10">
    <source>
        <dbReference type="ARBA" id="ARBA00030775"/>
    </source>
</evidence>
<keyword evidence="5" id="KW-0997">Cell inner membrane</keyword>
<proteinExistence type="inferred from homology"/>
<comment type="subcellular location">
    <subcellularLocation>
        <location evidence="1">Cell inner membrane</location>
        <topology evidence="1">Single-pass membrane protein</topology>
    </subcellularLocation>
</comment>
<feature type="domain" description="General secretion pathway GspH" evidence="12">
    <location>
        <begin position="52"/>
        <end position="163"/>
    </location>
</feature>
<evidence type="ECO:0000256" key="9">
    <source>
        <dbReference type="ARBA" id="ARBA00025772"/>
    </source>
</evidence>
<accession>A0ABV8A005</accession>
<protein>
    <recommendedName>
        <fullName evidence="2">Type II secretion system protein H</fullName>
    </recommendedName>
    <alternativeName>
        <fullName evidence="10">General secretion pathway protein H</fullName>
    </alternativeName>
</protein>
<dbReference type="SUPFAM" id="SSF54523">
    <property type="entry name" value="Pili subunits"/>
    <property type="match status" value="1"/>
</dbReference>
<dbReference type="InterPro" id="IPR012902">
    <property type="entry name" value="N_methyl_site"/>
</dbReference>
<reference evidence="14" key="1">
    <citation type="journal article" date="2019" name="Int. J. Syst. Evol. Microbiol.">
        <title>The Global Catalogue of Microorganisms (GCM) 10K type strain sequencing project: providing services to taxonomists for standard genome sequencing and annotation.</title>
        <authorList>
            <consortium name="The Broad Institute Genomics Platform"/>
            <consortium name="The Broad Institute Genome Sequencing Center for Infectious Disease"/>
            <person name="Wu L."/>
            <person name="Ma J."/>
        </authorList>
    </citation>
    <scope>NUCLEOTIDE SEQUENCE [LARGE SCALE GENOMIC DNA]</scope>
    <source>
        <strain evidence="14">IBRC 10765</strain>
    </source>
</reference>
<evidence type="ECO:0000313" key="13">
    <source>
        <dbReference type="EMBL" id="MFC3853850.1"/>
    </source>
</evidence>
<dbReference type="Gene3D" id="3.55.40.10">
    <property type="entry name" value="minor pseudopilin epsh domain"/>
    <property type="match status" value="1"/>
</dbReference>
<evidence type="ECO:0000313" key="14">
    <source>
        <dbReference type="Proteomes" id="UP001595617"/>
    </source>
</evidence>
<evidence type="ECO:0000256" key="3">
    <source>
        <dbReference type="ARBA" id="ARBA00022475"/>
    </source>
</evidence>
<evidence type="ECO:0000256" key="2">
    <source>
        <dbReference type="ARBA" id="ARBA00021549"/>
    </source>
</evidence>
<evidence type="ECO:0000256" key="6">
    <source>
        <dbReference type="ARBA" id="ARBA00022692"/>
    </source>
</evidence>
<keyword evidence="7 11" id="KW-1133">Transmembrane helix</keyword>
<dbReference type="RefSeq" id="WP_380697484.1">
    <property type="nucleotide sequence ID" value="NZ_JBHRYR010000004.1"/>
</dbReference>
<evidence type="ECO:0000256" key="11">
    <source>
        <dbReference type="SAM" id="Phobius"/>
    </source>
</evidence>
<comment type="similarity">
    <text evidence="9">Belongs to the GSP H family.</text>
</comment>
<dbReference type="EMBL" id="JBHRYR010000004">
    <property type="protein sequence ID" value="MFC3853850.1"/>
    <property type="molecule type" value="Genomic_DNA"/>
</dbReference>
<gene>
    <name evidence="13" type="ORF">ACFOOG_13480</name>
</gene>
<organism evidence="13 14">
    <name type="scientific">Saccharospirillum mangrovi</name>
    <dbReference type="NCBI Taxonomy" id="2161747"/>
    <lineage>
        <taxon>Bacteria</taxon>
        <taxon>Pseudomonadati</taxon>
        <taxon>Pseudomonadota</taxon>
        <taxon>Gammaproteobacteria</taxon>
        <taxon>Oceanospirillales</taxon>
        <taxon>Saccharospirillaceae</taxon>
        <taxon>Saccharospirillum</taxon>
    </lineage>
</organism>
<keyword evidence="4" id="KW-0488">Methylation</keyword>
<keyword evidence="6 11" id="KW-0812">Transmembrane</keyword>
<keyword evidence="3" id="KW-1003">Cell membrane</keyword>
<evidence type="ECO:0000256" key="5">
    <source>
        <dbReference type="ARBA" id="ARBA00022519"/>
    </source>
</evidence>
<evidence type="ECO:0000256" key="1">
    <source>
        <dbReference type="ARBA" id="ARBA00004377"/>
    </source>
</evidence>
<name>A0ABV8A005_9GAMM</name>
<evidence type="ECO:0000256" key="4">
    <source>
        <dbReference type="ARBA" id="ARBA00022481"/>
    </source>
</evidence>